<evidence type="ECO:0000313" key="10">
    <source>
        <dbReference type="Ensembl" id="ENSAMXP00000033099.1"/>
    </source>
</evidence>
<dbReference type="GeneTree" id="ENSGT00390000012913"/>
<dbReference type="InterPro" id="IPR033118">
    <property type="entry name" value="EXPERA"/>
</dbReference>
<feature type="transmembrane region" description="Helical" evidence="8">
    <location>
        <begin position="33"/>
        <end position="50"/>
    </location>
</feature>
<dbReference type="InterPro" id="IPR059044">
    <property type="entry name" value="TM_Tm6sf1/2"/>
</dbReference>
<evidence type="ECO:0000256" key="8">
    <source>
        <dbReference type="SAM" id="Phobius"/>
    </source>
</evidence>
<feature type="domain" description="EXPERA" evidence="9">
    <location>
        <begin position="214"/>
        <end position="348"/>
    </location>
</feature>
<dbReference type="Proteomes" id="UP000018467">
    <property type="component" value="Unassembled WGS sequence"/>
</dbReference>
<keyword evidence="11" id="KW-1185">Reference proteome</keyword>
<dbReference type="GO" id="GO:0019216">
    <property type="term" value="P:regulation of lipid metabolic process"/>
    <property type="evidence" value="ECO:0007669"/>
    <property type="project" value="TreeGrafter"/>
</dbReference>
<name>A0A3B1IVI6_ASTMX</name>
<comment type="subcellular location">
    <subcellularLocation>
        <location evidence="1">Endomembrane system</location>
        <topology evidence="1">Multi-pass membrane protein</topology>
    </subcellularLocation>
</comment>
<dbReference type="Ensembl" id="ENSAMXT00000038047.1">
    <property type="protein sequence ID" value="ENSAMXP00000033099.1"/>
    <property type="gene ID" value="ENSAMXG00000032223.1"/>
</dbReference>
<keyword evidence="5 7" id="KW-0472">Membrane</keyword>
<dbReference type="CDD" id="cd21106">
    <property type="entry name" value="TM6SF1-like"/>
    <property type="match status" value="1"/>
</dbReference>
<evidence type="ECO:0000256" key="1">
    <source>
        <dbReference type="ARBA" id="ARBA00004127"/>
    </source>
</evidence>
<reference evidence="10" key="3">
    <citation type="submission" date="2025-08" db="UniProtKB">
        <authorList>
            <consortium name="Ensembl"/>
        </authorList>
    </citation>
    <scope>IDENTIFICATION</scope>
</reference>
<evidence type="ECO:0000256" key="5">
    <source>
        <dbReference type="ARBA" id="ARBA00023136"/>
    </source>
</evidence>
<dbReference type="KEGG" id="amex:103045149"/>
<feature type="transmembrane region" description="Helical" evidence="8">
    <location>
        <begin position="100"/>
        <end position="125"/>
    </location>
</feature>
<evidence type="ECO:0000256" key="3">
    <source>
        <dbReference type="ARBA" id="ARBA00022737"/>
    </source>
</evidence>
<dbReference type="AlphaFoldDB" id="A0A3B1IVI6"/>
<dbReference type="GeneID" id="103045149"/>
<comment type="similarity">
    <text evidence="6">Belongs to the TM6SF family.</text>
</comment>
<feature type="domain" description="EXPERA" evidence="9">
    <location>
        <begin position="58"/>
        <end position="183"/>
    </location>
</feature>
<feature type="transmembrane region" description="Helical" evidence="8">
    <location>
        <begin position="7"/>
        <end position="27"/>
    </location>
</feature>
<dbReference type="PANTHER" id="PTHR14568:SF13">
    <property type="entry name" value="SI:DKEY-19F23.3"/>
    <property type="match status" value="1"/>
</dbReference>
<dbReference type="InterPro" id="IPR047195">
    <property type="entry name" value="TM6SF1-like"/>
</dbReference>
<accession>A0A3B1IVI6</accession>
<feature type="transmembrane region" description="Helical" evidence="8">
    <location>
        <begin position="264"/>
        <end position="285"/>
    </location>
</feature>
<evidence type="ECO:0000256" key="6">
    <source>
        <dbReference type="ARBA" id="ARBA00034760"/>
    </source>
</evidence>
<evidence type="ECO:0000256" key="7">
    <source>
        <dbReference type="PROSITE-ProRule" id="PRU01087"/>
    </source>
</evidence>
<dbReference type="GO" id="GO:0033116">
    <property type="term" value="C:endoplasmic reticulum-Golgi intermediate compartment membrane"/>
    <property type="evidence" value="ECO:0007669"/>
    <property type="project" value="TreeGrafter"/>
</dbReference>
<evidence type="ECO:0000256" key="2">
    <source>
        <dbReference type="ARBA" id="ARBA00022692"/>
    </source>
</evidence>
<dbReference type="Bgee" id="ENSAMXG00000032223">
    <property type="expression patterns" value="Expressed in camera-type eye and 3 other cell types or tissues"/>
</dbReference>
<evidence type="ECO:0000256" key="4">
    <source>
        <dbReference type="ARBA" id="ARBA00022989"/>
    </source>
</evidence>
<dbReference type="STRING" id="7994.ENSAMXP00000033099"/>
<reference evidence="11" key="2">
    <citation type="journal article" date="2014" name="Nat. Commun.">
        <title>The cavefish genome reveals candidate genes for eye loss.</title>
        <authorList>
            <person name="McGaugh S.E."/>
            <person name="Gross J.B."/>
            <person name="Aken B."/>
            <person name="Blin M."/>
            <person name="Borowsky R."/>
            <person name="Chalopin D."/>
            <person name="Hinaux H."/>
            <person name="Jeffery W.R."/>
            <person name="Keene A."/>
            <person name="Ma L."/>
            <person name="Minx P."/>
            <person name="Murphy D."/>
            <person name="O'Quin K.E."/>
            <person name="Retaux S."/>
            <person name="Rohner N."/>
            <person name="Searle S.M."/>
            <person name="Stahl B.A."/>
            <person name="Tabin C."/>
            <person name="Volff J.N."/>
            <person name="Yoshizawa M."/>
            <person name="Warren W.C."/>
        </authorList>
    </citation>
    <scope>NUCLEOTIDE SEQUENCE [LARGE SCALE GENOMIC DNA]</scope>
    <source>
        <strain evidence="11">female</strain>
    </source>
</reference>
<dbReference type="PANTHER" id="PTHR14568">
    <property type="entry name" value="TRANSMEMBRANE SUPERFAMILY 6 MEMBER 1/2"/>
    <property type="match status" value="1"/>
</dbReference>
<reference evidence="10" key="4">
    <citation type="submission" date="2025-09" db="UniProtKB">
        <authorList>
            <consortium name="Ensembl"/>
        </authorList>
    </citation>
    <scope>IDENTIFICATION</scope>
</reference>
<evidence type="ECO:0000313" key="11">
    <source>
        <dbReference type="Proteomes" id="UP000018467"/>
    </source>
</evidence>
<feature type="transmembrane region" description="Helical" evidence="8">
    <location>
        <begin position="165"/>
        <end position="187"/>
    </location>
</feature>
<dbReference type="CTD" id="791179"/>
<organism evidence="10 11">
    <name type="scientific">Astyanax mexicanus</name>
    <name type="common">Blind cave fish</name>
    <name type="synonym">Astyanax fasciatus mexicanus</name>
    <dbReference type="NCBI Taxonomy" id="7994"/>
    <lineage>
        <taxon>Eukaryota</taxon>
        <taxon>Metazoa</taxon>
        <taxon>Chordata</taxon>
        <taxon>Craniata</taxon>
        <taxon>Vertebrata</taxon>
        <taxon>Euteleostomi</taxon>
        <taxon>Actinopterygii</taxon>
        <taxon>Neopterygii</taxon>
        <taxon>Teleostei</taxon>
        <taxon>Ostariophysi</taxon>
        <taxon>Characiformes</taxon>
        <taxon>Characoidei</taxon>
        <taxon>Acestrorhamphidae</taxon>
        <taxon>Acestrorhamphinae</taxon>
        <taxon>Astyanax</taxon>
    </lineage>
</organism>
<keyword evidence="3" id="KW-0677">Repeat</keyword>
<proteinExistence type="inferred from homology"/>
<feature type="transmembrane region" description="Helical" evidence="8">
    <location>
        <begin position="208"/>
        <end position="231"/>
    </location>
</feature>
<dbReference type="GO" id="GO:0055088">
    <property type="term" value="P:lipid homeostasis"/>
    <property type="evidence" value="ECO:0007669"/>
    <property type="project" value="TreeGrafter"/>
</dbReference>
<dbReference type="PROSITE" id="PS51751">
    <property type="entry name" value="EXPERA"/>
    <property type="match status" value="2"/>
</dbReference>
<dbReference type="Pfam" id="PF26083">
    <property type="entry name" value="TM_Tm6sf2"/>
    <property type="match status" value="1"/>
</dbReference>
<keyword evidence="4 7" id="KW-1133">Transmembrane helix</keyword>
<dbReference type="RefSeq" id="XP_007252702.2">
    <property type="nucleotide sequence ID" value="XM_007252640.4"/>
</dbReference>
<keyword evidence="2 7" id="KW-0812">Transmembrane</keyword>
<dbReference type="GO" id="GO:0005789">
    <property type="term" value="C:endoplasmic reticulum membrane"/>
    <property type="evidence" value="ECO:0007669"/>
    <property type="project" value="TreeGrafter"/>
</dbReference>
<evidence type="ECO:0000259" key="9">
    <source>
        <dbReference type="PROSITE" id="PS51751"/>
    </source>
</evidence>
<protein>
    <submittedName>
        <fullName evidence="10">Transmembrane 6 superfamily member 2b</fullName>
    </submittedName>
</protein>
<feature type="transmembrane region" description="Helical" evidence="8">
    <location>
        <begin position="62"/>
        <end position="80"/>
    </location>
</feature>
<dbReference type="InParanoid" id="A0A3B1IVI6"/>
<feature type="transmembrane region" description="Helical" evidence="8">
    <location>
        <begin position="137"/>
        <end position="159"/>
    </location>
</feature>
<sequence>MVQEICVFFFSFTALGVLHVMNTVPAFQEPTAIMQTGFGVLLIVFILIYLASRYNPPKDPLFYVFAVFSFTCVIDIVSALEHDGYISGFMDFYRKVGEPYLGSAYAIMMCYWDGIVHFIMYLVLIRRMSGRKPYRNLGLFWAGSLLANMVVFLLGIIVGKYGSEIYPAFWINMPFLLLPIWGAVRLFQKPRELLVVAASKAEREQKKVLIWRPLDLILVIYLLGIMVLTLLRGLAVLDCPVEVFTSYVNEYEPYLKDPAGFPKVMMLVLLFHALPLLGAFVYGLITPGCTWMLDWTMYVAGAIVQTQWCHVGASLHPRTAEALHTPESTLLPVLLLNLLYALGPLLLALRCTGDPAYFLSTAPVGQHNNEKKWS</sequence>
<reference evidence="11" key="1">
    <citation type="submission" date="2013-03" db="EMBL/GenBank/DDBJ databases">
        <authorList>
            <person name="Jeffery W."/>
            <person name="Warren W."/>
            <person name="Wilson R.K."/>
        </authorList>
    </citation>
    <scope>NUCLEOTIDE SEQUENCE</scope>
    <source>
        <strain evidence="11">female</strain>
    </source>
</reference>